<proteinExistence type="predicted"/>
<keyword evidence="1" id="KW-1133">Transmembrane helix</keyword>
<evidence type="ECO:0000256" key="1">
    <source>
        <dbReference type="SAM" id="Phobius"/>
    </source>
</evidence>
<dbReference type="RefSeq" id="WP_013103378.1">
    <property type="nucleotide sequence ID" value="NZ_CP037939.1"/>
</dbReference>
<evidence type="ECO:0000313" key="3">
    <source>
        <dbReference type="Proteomes" id="UP000295756"/>
    </source>
</evidence>
<keyword evidence="3" id="KW-1185">Reference proteome</keyword>
<protein>
    <submittedName>
        <fullName evidence="2">Uncharacterized protein</fullName>
    </submittedName>
</protein>
<dbReference type="Proteomes" id="UP000295756">
    <property type="component" value="Chromosome"/>
</dbReference>
<gene>
    <name evidence="2" type="ORF">EW139_09465</name>
</gene>
<keyword evidence="1" id="KW-0812">Transmembrane</keyword>
<name>A0ABX5SLQ5_9LACO</name>
<feature type="transmembrane region" description="Helical" evidence="1">
    <location>
        <begin position="41"/>
        <end position="62"/>
    </location>
</feature>
<feature type="transmembrane region" description="Helical" evidence="1">
    <location>
        <begin position="14"/>
        <end position="35"/>
    </location>
</feature>
<accession>A0ABX5SLQ5</accession>
<sequence length="68" mass="7915">MKNKSKKNELIKQFLLMDCGAVLFGIIFFLIMNMMGEKTTIFGAVLATIIFWVFDFILRGFLGKFKER</sequence>
<keyword evidence="1" id="KW-0472">Membrane</keyword>
<evidence type="ECO:0000313" key="2">
    <source>
        <dbReference type="EMBL" id="QBR48327.1"/>
    </source>
</evidence>
<reference evidence="2 3" key="1">
    <citation type="submission" date="2019-03" db="EMBL/GenBank/DDBJ databases">
        <title>Complete Genome Sequence of Leuconostoc kimchii strain NKJ218 Isolated from Homemade Kimchi.</title>
        <authorList>
            <person name="Jung J.Y."/>
            <person name="Jin H.M."/>
            <person name="Jung J.-W."/>
            <person name="Lee S.-Y."/>
            <person name="Ryu B.-G."/>
            <person name="Han S.-S."/>
            <person name="Kang H.K."/>
            <person name="Choi H.W."/>
            <person name="Chung E.J."/>
            <person name="Choi K.-M."/>
        </authorList>
    </citation>
    <scope>NUCLEOTIDE SEQUENCE [LARGE SCALE GENOMIC DNA]</scope>
    <source>
        <strain evidence="2 3">NKJ218</strain>
    </source>
</reference>
<organism evidence="2 3">
    <name type="scientific">Leuconostoc kimchii</name>
    <dbReference type="NCBI Taxonomy" id="136609"/>
    <lineage>
        <taxon>Bacteria</taxon>
        <taxon>Bacillati</taxon>
        <taxon>Bacillota</taxon>
        <taxon>Bacilli</taxon>
        <taxon>Lactobacillales</taxon>
        <taxon>Lactobacillaceae</taxon>
        <taxon>Leuconostoc</taxon>
    </lineage>
</organism>
<dbReference type="EMBL" id="CP037939">
    <property type="protein sequence ID" value="QBR48327.1"/>
    <property type="molecule type" value="Genomic_DNA"/>
</dbReference>